<dbReference type="InterPro" id="IPR029063">
    <property type="entry name" value="SAM-dependent_MTases_sf"/>
</dbReference>
<keyword evidence="1 4" id="KW-0489">Methyltransferase</keyword>
<dbReference type="InterPro" id="IPR046977">
    <property type="entry name" value="RsmC/RlmG"/>
</dbReference>
<evidence type="ECO:0000313" key="5">
    <source>
        <dbReference type="Proteomes" id="UP000199220"/>
    </source>
</evidence>
<feature type="domain" description="Methyltransferase small" evidence="3">
    <location>
        <begin position="36"/>
        <end position="202"/>
    </location>
</feature>
<dbReference type="GO" id="GO:0032259">
    <property type="term" value="P:methylation"/>
    <property type="evidence" value="ECO:0007669"/>
    <property type="project" value="UniProtKB-KW"/>
</dbReference>
<dbReference type="PANTHER" id="PTHR47816">
    <property type="entry name" value="RIBOSOMAL RNA SMALL SUBUNIT METHYLTRANSFERASE C"/>
    <property type="match status" value="1"/>
</dbReference>
<dbReference type="PANTHER" id="PTHR47816:SF4">
    <property type="entry name" value="RIBOSOMAL RNA SMALL SUBUNIT METHYLTRANSFERASE C"/>
    <property type="match status" value="1"/>
</dbReference>
<dbReference type="Gene3D" id="3.40.50.150">
    <property type="entry name" value="Vaccinia Virus protein VP39"/>
    <property type="match status" value="1"/>
</dbReference>
<dbReference type="Proteomes" id="UP000199220">
    <property type="component" value="Unassembled WGS sequence"/>
</dbReference>
<keyword evidence="5" id="KW-1185">Reference proteome</keyword>
<proteinExistence type="predicted"/>
<evidence type="ECO:0000259" key="3">
    <source>
        <dbReference type="Pfam" id="PF05175"/>
    </source>
</evidence>
<accession>A0A1H5E7G6</accession>
<dbReference type="GO" id="GO:0008757">
    <property type="term" value="F:S-adenosylmethionine-dependent methyltransferase activity"/>
    <property type="evidence" value="ECO:0007669"/>
    <property type="project" value="InterPro"/>
</dbReference>
<dbReference type="CDD" id="cd02440">
    <property type="entry name" value="AdoMet_MTases"/>
    <property type="match status" value="1"/>
</dbReference>
<keyword evidence="2 4" id="KW-0808">Transferase</keyword>
<dbReference type="STRING" id="648782.SAMN04488554_0916"/>
<dbReference type="SUPFAM" id="SSF53335">
    <property type="entry name" value="S-adenosyl-L-methionine-dependent methyltransferases"/>
    <property type="match status" value="1"/>
</dbReference>
<evidence type="ECO:0000256" key="2">
    <source>
        <dbReference type="ARBA" id="ARBA00022679"/>
    </source>
</evidence>
<dbReference type="AlphaFoldDB" id="A0A1H5E7G6"/>
<gene>
    <name evidence="4" type="ORF">SAMN04488554_0916</name>
</gene>
<evidence type="ECO:0000256" key="1">
    <source>
        <dbReference type="ARBA" id="ARBA00022603"/>
    </source>
</evidence>
<dbReference type="Pfam" id="PF05175">
    <property type="entry name" value="MTS"/>
    <property type="match status" value="1"/>
</dbReference>
<dbReference type="EMBL" id="FNTX01000001">
    <property type="protein sequence ID" value="SED86985.1"/>
    <property type="molecule type" value="Genomic_DNA"/>
</dbReference>
<organism evidence="4 5">
    <name type="scientific">Ruania alba</name>
    <dbReference type="NCBI Taxonomy" id="648782"/>
    <lineage>
        <taxon>Bacteria</taxon>
        <taxon>Bacillati</taxon>
        <taxon>Actinomycetota</taxon>
        <taxon>Actinomycetes</taxon>
        <taxon>Micrococcales</taxon>
        <taxon>Ruaniaceae</taxon>
        <taxon>Ruania</taxon>
    </lineage>
</organism>
<name>A0A1H5E7G6_9MICO</name>
<dbReference type="InterPro" id="IPR007848">
    <property type="entry name" value="Small_mtfrase_dom"/>
</dbReference>
<evidence type="ECO:0000313" key="4">
    <source>
        <dbReference type="EMBL" id="SED86985.1"/>
    </source>
</evidence>
<reference evidence="5" key="1">
    <citation type="submission" date="2016-10" db="EMBL/GenBank/DDBJ databases">
        <authorList>
            <person name="Varghese N."/>
            <person name="Submissions S."/>
        </authorList>
    </citation>
    <scope>NUCLEOTIDE SEQUENCE [LARGE SCALE GENOMIC DNA]</scope>
    <source>
        <strain evidence="5">DSM 21368</strain>
    </source>
</reference>
<sequence>MGAALGWAVVSHYFTSPEGPARRRTLTVTLRGTRVDVQVDRGVFSGDRLDPGTRVLLDTVGEPPPSGNLLDLGCGWGPISLALAQASPAARVLAVDVNERALELTRENAAAAGLALEAWEPAALLETESQLRLDALWSNPPIRIGKAALHEILRTWLPRLRPGAQAHLVVQKNLGSDSLQRWIAETLEMDVVRLTSVKGYRVLVVTGAHQSSEI</sequence>
<protein>
    <submittedName>
        <fullName evidence="4">Methyltransferase small domain-containing protein</fullName>
    </submittedName>
</protein>